<feature type="domain" description="TMEM62 C-terminal" evidence="2">
    <location>
        <begin position="94"/>
        <end position="218"/>
    </location>
</feature>
<keyword evidence="1" id="KW-0472">Membrane</keyword>
<gene>
    <name evidence="3" type="ORF">AFUS01_LOCUS3299</name>
</gene>
<name>A0A8J2NL08_9HEXA</name>
<keyword evidence="1" id="KW-1133">Transmembrane helix</keyword>
<dbReference type="Pfam" id="PF24394">
    <property type="entry name" value="TMEM62_C"/>
    <property type="match status" value="1"/>
</dbReference>
<dbReference type="PANTHER" id="PTHR14795:SF0">
    <property type="entry name" value="TRANSMEMBRANE PROTEIN 62"/>
    <property type="match status" value="1"/>
</dbReference>
<sequence length="274" mass="31349">MLVFSPSKLETVRVKLDNNDWADCQNIVGPLFVAAWNPEIYASGLHEIRVYARNIEGDSSEITQPFSLDESKVSFALLPRIALMLDAVRCFYNLFVFLVVLSVLPLFVIRVIHILVRDKHVALDKNRVLSSLRRWGLTRKLWIIASVDKLFYPILLYPVYITVGPWFIGEVIEGHYGAVFAWGTLVQGKMLPGSFTYFYGFIQLLLFHIPFTLLLSHCIDCSRESKREDHVVLPSLILRIMSISGNINDKIRDAANWLDKMDSLFGFAYDSCIK</sequence>
<accession>A0A8J2NL08</accession>
<dbReference type="AlphaFoldDB" id="A0A8J2NL08"/>
<dbReference type="InterPro" id="IPR056230">
    <property type="entry name" value="TMEM62_C"/>
</dbReference>
<keyword evidence="4" id="KW-1185">Reference proteome</keyword>
<evidence type="ECO:0000313" key="4">
    <source>
        <dbReference type="Proteomes" id="UP000708208"/>
    </source>
</evidence>
<evidence type="ECO:0000256" key="1">
    <source>
        <dbReference type="SAM" id="Phobius"/>
    </source>
</evidence>
<protein>
    <recommendedName>
        <fullName evidence="2">TMEM62 C-terminal domain-containing protein</fullName>
    </recommendedName>
</protein>
<organism evidence="3 4">
    <name type="scientific">Allacma fusca</name>
    <dbReference type="NCBI Taxonomy" id="39272"/>
    <lineage>
        <taxon>Eukaryota</taxon>
        <taxon>Metazoa</taxon>
        <taxon>Ecdysozoa</taxon>
        <taxon>Arthropoda</taxon>
        <taxon>Hexapoda</taxon>
        <taxon>Collembola</taxon>
        <taxon>Symphypleona</taxon>
        <taxon>Sminthuridae</taxon>
        <taxon>Allacma</taxon>
    </lineage>
</organism>
<evidence type="ECO:0000313" key="3">
    <source>
        <dbReference type="EMBL" id="CAG7687484.1"/>
    </source>
</evidence>
<dbReference type="EMBL" id="CAJVCH010019732">
    <property type="protein sequence ID" value="CAG7687484.1"/>
    <property type="molecule type" value="Genomic_DNA"/>
</dbReference>
<comment type="caution">
    <text evidence="3">The sequence shown here is derived from an EMBL/GenBank/DDBJ whole genome shotgun (WGS) entry which is preliminary data.</text>
</comment>
<keyword evidence="1" id="KW-0812">Transmembrane</keyword>
<proteinExistence type="predicted"/>
<dbReference type="OrthoDB" id="27234at2759"/>
<feature type="transmembrane region" description="Helical" evidence="1">
    <location>
        <begin position="197"/>
        <end position="219"/>
    </location>
</feature>
<reference evidence="3" key="1">
    <citation type="submission" date="2021-06" db="EMBL/GenBank/DDBJ databases">
        <authorList>
            <person name="Hodson N. C."/>
            <person name="Mongue J. A."/>
            <person name="Jaron S. K."/>
        </authorList>
    </citation>
    <scope>NUCLEOTIDE SEQUENCE</scope>
</reference>
<evidence type="ECO:0000259" key="2">
    <source>
        <dbReference type="Pfam" id="PF24394"/>
    </source>
</evidence>
<dbReference type="Proteomes" id="UP000708208">
    <property type="component" value="Unassembled WGS sequence"/>
</dbReference>
<feature type="transmembrane region" description="Helical" evidence="1">
    <location>
        <begin position="94"/>
        <end position="116"/>
    </location>
</feature>
<dbReference type="PANTHER" id="PTHR14795">
    <property type="entry name" value="HELICASE RELATED"/>
    <property type="match status" value="1"/>
</dbReference>